<feature type="compositionally biased region" description="Low complexity" evidence="1">
    <location>
        <begin position="1"/>
        <end position="24"/>
    </location>
</feature>
<keyword evidence="3" id="KW-1185">Reference proteome</keyword>
<feature type="region of interest" description="Disordered" evidence="1">
    <location>
        <begin position="83"/>
        <end position="120"/>
    </location>
</feature>
<evidence type="ECO:0000313" key="2">
    <source>
        <dbReference type="EMBL" id="PUZ56483.1"/>
    </source>
</evidence>
<reference evidence="2 3" key="1">
    <citation type="submission" date="2018-04" db="EMBL/GenBank/DDBJ databases">
        <title>WGS assembly of Panicum hallii var. hallii HAL2.</title>
        <authorList>
            <person name="Lovell J."/>
            <person name="Jenkins J."/>
            <person name="Lowry D."/>
            <person name="Mamidi S."/>
            <person name="Sreedasyam A."/>
            <person name="Weng X."/>
            <person name="Barry K."/>
            <person name="Bonette J."/>
            <person name="Campitelli B."/>
            <person name="Daum C."/>
            <person name="Gordon S."/>
            <person name="Gould B."/>
            <person name="Lipzen A."/>
            <person name="MacQueen A."/>
            <person name="Palacio-Mejia J."/>
            <person name="Plott C."/>
            <person name="Shakirov E."/>
            <person name="Shu S."/>
            <person name="Yoshinaga Y."/>
            <person name="Zane M."/>
            <person name="Rokhsar D."/>
            <person name="Grimwood J."/>
            <person name="Schmutz J."/>
            <person name="Juenger T."/>
        </authorList>
    </citation>
    <scope>NUCLEOTIDE SEQUENCE [LARGE SCALE GENOMIC DNA]</scope>
    <source>
        <strain evidence="3">cv. HAL2</strain>
    </source>
</reference>
<organism evidence="2 3">
    <name type="scientific">Panicum hallii var. hallii</name>
    <dbReference type="NCBI Taxonomy" id="1504633"/>
    <lineage>
        <taxon>Eukaryota</taxon>
        <taxon>Viridiplantae</taxon>
        <taxon>Streptophyta</taxon>
        <taxon>Embryophyta</taxon>
        <taxon>Tracheophyta</taxon>
        <taxon>Spermatophyta</taxon>
        <taxon>Magnoliopsida</taxon>
        <taxon>Liliopsida</taxon>
        <taxon>Poales</taxon>
        <taxon>Poaceae</taxon>
        <taxon>PACMAD clade</taxon>
        <taxon>Panicoideae</taxon>
        <taxon>Panicodae</taxon>
        <taxon>Paniceae</taxon>
        <taxon>Panicinae</taxon>
        <taxon>Panicum</taxon>
        <taxon>Panicum sect. Panicum</taxon>
    </lineage>
</organism>
<dbReference type="Proteomes" id="UP000244336">
    <property type="component" value="Chromosome 5"/>
</dbReference>
<accession>A0A2T7DLN2</accession>
<feature type="region of interest" description="Disordered" evidence="1">
    <location>
        <begin position="1"/>
        <end position="26"/>
    </location>
</feature>
<protein>
    <submittedName>
        <fullName evidence="2">Uncharacterized protein</fullName>
    </submittedName>
</protein>
<dbReference type="Gramene" id="PUZ56483">
    <property type="protein sequence ID" value="PUZ56483"/>
    <property type="gene ID" value="GQ55_5G310800"/>
</dbReference>
<evidence type="ECO:0000256" key="1">
    <source>
        <dbReference type="SAM" id="MobiDB-lite"/>
    </source>
</evidence>
<dbReference type="EMBL" id="CM009753">
    <property type="protein sequence ID" value="PUZ56483.1"/>
    <property type="molecule type" value="Genomic_DNA"/>
</dbReference>
<name>A0A2T7DLN2_9POAL</name>
<proteinExistence type="predicted"/>
<gene>
    <name evidence="2" type="ORF">GQ55_5G310800</name>
</gene>
<feature type="compositionally biased region" description="Basic residues" evidence="1">
    <location>
        <begin position="104"/>
        <end position="120"/>
    </location>
</feature>
<sequence>MRRSTPRSSPSTMSTSGGPTMWGTASSGAYLADLSRRLAAATRTRDEALEDITCLRNSAFPVDAFLRAVSTARAVVRNLARAVHAPAQPHQPQPEPRELPQPRLPRRLRAGHRRRGQITL</sequence>
<dbReference type="AlphaFoldDB" id="A0A2T7DLN2"/>
<evidence type="ECO:0000313" key="3">
    <source>
        <dbReference type="Proteomes" id="UP000244336"/>
    </source>
</evidence>